<reference evidence="9" key="1">
    <citation type="submission" date="2016-02" db="EMBL/GenBank/DDBJ databases">
        <authorList>
            <person name="Dunlap C."/>
        </authorList>
    </citation>
    <scope>NUCLEOTIDE SEQUENCE [LARGE SCALE GENOMIC DNA]</scope>
    <source>
        <strain evidence="9">NRRL B-41092</strain>
    </source>
</reference>
<evidence type="ECO:0000256" key="1">
    <source>
        <dbReference type="ARBA" id="ARBA00004903"/>
    </source>
</evidence>
<evidence type="ECO:0000313" key="8">
    <source>
        <dbReference type="EMBL" id="KXZ22433.1"/>
    </source>
</evidence>
<organism evidence="8 9">
    <name type="scientific">Bacillus nakamurai</name>
    <dbReference type="NCBI Taxonomy" id="1793963"/>
    <lineage>
        <taxon>Bacteria</taxon>
        <taxon>Bacillati</taxon>
        <taxon>Bacillota</taxon>
        <taxon>Bacilli</taxon>
        <taxon>Bacillales</taxon>
        <taxon>Bacillaceae</taxon>
        <taxon>Bacillus</taxon>
    </lineage>
</organism>
<comment type="pathway">
    <text evidence="1">Cofactor biosynthesis; tetrahydrofolate biosynthesis; 5,6,7,8-tetrahydrofolate from 7,8-dihydrofolate: step 1/1.</text>
</comment>
<gene>
    <name evidence="8" type="ORF">AXI58_10645</name>
</gene>
<keyword evidence="6" id="KW-0560">Oxidoreductase</keyword>
<dbReference type="PRINTS" id="PR00070">
    <property type="entry name" value="DHFR"/>
</dbReference>
<dbReference type="InterPro" id="IPR024072">
    <property type="entry name" value="DHFR-like_dom_sf"/>
</dbReference>
<evidence type="ECO:0000313" key="9">
    <source>
        <dbReference type="Proteomes" id="UP000075430"/>
    </source>
</evidence>
<comment type="caution">
    <text evidence="8">The sequence shown here is derived from an EMBL/GenBank/DDBJ whole genome shotgun (WGS) entry which is preliminary data.</text>
</comment>
<dbReference type="STRING" id="1793963.AXI58_10645"/>
<comment type="similarity">
    <text evidence="2">Belongs to the dihydrofolate reductase family.</text>
</comment>
<dbReference type="Gene3D" id="3.40.430.10">
    <property type="entry name" value="Dihydrofolate Reductase, subunit A"/>
    <property type="match status" value="1"/>
</dbReference>
<dbReference type="AlphaFoldDB" id="A0A150FCD0"/>
<name>A0A150FCD0_9BACI</name>
<dbReference type="Proteomes" id="UP000075430">
    <property type="component" value="Unassembled WGS sequence"/>
</dbReference>
<dbReference type="GO" id="GO:0004146">
    <property type="term" value="F:dihydrofolate reductase activity"/>
    <property type="evidence" value="ECO:0007669"/>
    <property type="project" value="UniProtKB-EC"/>
</dbReference>
<dbReference type="GO" id="GO:0050661">
    <property type="term" value="F:NADP binding"/>
    <property type="evidence" value="ECO:0007669"/>
    <property type="project" value="InterPro"/>
</dbReference>
<feature type="domain" description="DHFR" evidence="7">
    <location>
        <begin position="1"/>
        <end position="168"/>
    </location>
</feature>
<dbReference type="GO" id="GO:0046654">
    <property type="term" value="P:tetrahydrofolate biosynthetic process"/>
    <property type="evidence" value="ECO:0007669"/>
    <property type="project" value="UniProtKB-UniPathway"/>
</dbReference>
<dbReference type="GO" id="GO:0046452">
    <property type="term" value="P:dihydrofolate metabolic process"/>
    <property type="evidence" value="ECO:0007669"/>
    <property type="project" value="TreeGrafter"/>
</dbReference>
<dbReference type="GO" id="GO:0006730">
    <property type="term" value="P:one-carbon metabolic process"/>
    <property type="evidence" value="ECO:0007669"/>
    <property type="project" value="UniProtKB-KW"/>
</dbReference>
<dbReference type="CDD" id="cd00209">
    <property type="entry name" value="DHFR"/>
    <property type="match status" value="1"/>
</dbReference>
<dbReference type="EC" id="1.5.1.3" evidence="3"/>
<dbReference type="GO" id="GO:0046655">
    <property type="term" value="P:folic acid metabolic process"/>
    <property type="evidence" value="ECO:0007669"/>
    <property type="project" value="TreeGrafter"/>
</dbReference>
<dbReference type="InterPro" id="IPR001796">
    <property type="entry name" value="DHFR_dom"/>
</dbReference>
<dbReference type="InterPro" id="IPR012259">
    <property type="entry name" value="DHFR"/>
</dbReference>
<dbReference type="OrthoDB" id="9804315at2"/>
<dbReference type="SUPFAM" id="SSF53597">
    <property type="entry name" value="Dihydrofolate reductase-like"/>
    <property type="match status" value="1"/>
</dbReference>
<protein>
    <recommendedName>
        <fullName evidence="3">dihydrofolate reductase</fullName>
        <ecNumber evidence="3">1.5.1.3</ecNumber>
    </recommendedName>
</protein>
<evidence type="ECO:0000256" key="6">
    <source>
        <dbReference type="ARBA" id="ARBA00023002"/>
    </source>
</evidence>
<keyword evidence="4" id="KW-0554">One-carbon metabolism</keyword>
<dbReference type="PANTHER" id="PTHR48069">
    <property type="entry name" value="DIHYDROFOLATE REDUCTASE"/>
    <property type="match status" value="1"/>
</dbReference>
<accession>A0A150FCD0</accession>
<dbReference type="PROSITE" id="PS51330">
    <property type="entry name" value="DHFR_2"/>
    <property type="match status" value="1"/>
</dbReference>
<dbReference type="GO" id="GO:0005829">
    <property type="term" value="C:cytosol"/>
    <property type="evidence" value="ECO:0007669"/>
    <property type="project" value="TreeGrafter"/>
</dbReference>
<evidence type="ECO:0000256" key="4">
    <source>
        <dbReference type="ARBA" id="ARBA00022563"/>
    </source>
</evidence>
<keyword evidence="9" id="KW-1185">Reference proteome</keyword>
<evidence type="ECO:0000256" key="3">
    <source>
        <dbReference type="ARBA" id="ARBA00012856"/>
    </source>
</evidence>
<sequence>MLSLIGCCDKSLAIGYQNKLLYHIPDDMKRFKELTTGKLCIQGRLTYESIVNITGKPLQNRRNIILTKNRAFKPDHSSFVYHSIEDVLKLIRGQLDTNEEVMVIGGGAIYEAFLPHADKVYLTIVDSVAEKADSYFPRLSDDWRVVEKDHREADTTNGRDYSFIIYENIKNI</sequence>
<keyword evidence="5" id="KW-0521">NADP</keyword>
<evidence type="ECO:0000259" key="7">
    <source>
        <dbReference type="PROSITE" id="PS51330"/>
    </source>
</evidence>
<dbReference type="Pfam" id="PF00186">
    <property type="entry name" value="DHFR_1"/>
    <property type="match status" value="1"/>
</dbReference>
<evidence type="ECO:0000256" key="2">
    <source>
        <dbReference type="ARBA" id="ARBA00009539"/>
    </source>
</evidence>
<dbReference type="EMBL" id="LSBA01000005">
    <property type="protein sequence ID" value="KXZ22433.1"/>
    <property type="molecule type" value="Genomic_DNA"/>
</dbReference>
<dbReference type="RefSeq" id="WP_061520776.1">
    <property type="nucleotide sequence ID" value="NZ_JARLZY010000019.1"/>
</dbReference>
<dbReference type="PANTHER" id="PTHR48069:SF3">
    <property type="entry name" value="DIHYDROFOLATE REDUCTASE"/>
    <property type="match status" value="1"/>
</dbReference>
<proteinExistence type="inferred from homology"/>
<dbReference type="UniPathway" id="UPA00077">
    <property type="reaction ID" value="UER00158"/>
</dbReference>
<evidence type="ECO:0000256" key="5">
    <source>
        <dbReference type="ARBA" id="ARBA00022857"/>
    </source>
</evidence>